<dbReference type="PANTHER" id="PTHR47892">
    <property type="entry name" value="UNIVERSAL STRESS PROTEIN E"/>
    <property type="match status" value="1"/>
</dbReference>
<dbReference type="SUPFAM" id="SSF52402">
    <property type="entry name" value="Adenine nucleotide alpha hydrolases-like"/>
    <property type="match status" value="2"/>
</dbReference>
<reference evidence="6 7" key="1">
    <citation type="journal article" date="2015" name="Genome Announc.">
        <title>Draft Genome Sequences of Marine Isolates of Thalassomonas viridans and Thalassomonas actiniarum.</title>
        <authorList>
            <person name="Olonade I."/>
            <person name="van Zyl L.J."/>
            <person name="Trindade M."/>
        </authorList>
    </citation>
    <scope>NUCLEOTIDE SEQUENCE [LARGE SCALE GENOMIC DNA]</scope>
    <source>
        <strain evidence="6 7">A5K-106</strain>
    </source>
</reference>
<evidence type="ECO:0000259" key="5">
    <source>
        <dbReference type="Pfam" id="PF00582"/>
    </source>
</evidence>
<comment type="similarity">
    <text evidence="2">Belongs to the universal stress protein A family.</text>
</comment>
<dbReference type="InterPro" id="IPR006015">
    <property type="entry name" value="Universal_stress_UspA"/>
</dbReference>
<organism evidence="6 7">
    <name type="scientific">Thalassomonas actiniarum</name>
    <dbReference type="NCBI Taxonomy" id="485447"/>
    <lineage>
        <taxon>Bacteria</taxon>
        <taxon>Pseudomonadati</taxon>
        <taxon>Pseudomonadota</taxon>
        <taxon>Gammaproteobacteria</taxon>
        <taxon>Alteromonadales</taxon>
        <taxon>Colwelliaceae</taxon>
        <taxon>Thalassomonas</taxon>
    </lineage>
</organism>
<keyword evidence="3" id="KW-0963">Cytoplasm</keyword>
<gene>
    <name evidence="6" type="ORF">SG35_010620</name>
</gene>
<evidence type="ECO:0000256" key="4">
    <source>
        <dbReference type="ARBA" id="ARBA00037131"/>
    </source>
</evidence>
<dbReference type="Proteomes" id="UP000032568">
    <property type="component" value="Chromosome"/>
</dbReference>
<protein>
    <submittedName>
        <fullName evidence="6">Universal stress protein</fullName>
    </submittedName>
</protein>
<dbReference type="PRINTS" id="PR01438">
    <property type="entry name" value="UNVRSLSTRESS"/>
</dbReference>
<reference evidence="6 7" key="2">
    <citation type="journal article" date="2022" name="Mar. Drugs">
        <title>Bioassay-Guided Fractionation Leads to the Detection of Cholic Acid Generated by the Rare Thalassomonas sp.</title>
        <authorList>
            <person name="Pheiffer F."/>
            <person name="Schneider Y.K."/>
            <person name="Hansen E.H."/>
            <person name="Andersen J.H."/>
            <person name="Isaksson J."/>
            <person name="Busche T."/>
            <person name="R C."/>
            <person name="Kalinowski J."/>
            <person name="Zyl L.V."/>
            <person name="Trindade M."/>
        </authorList>
    </citation>
    <scope>NUCLEOTIDE SEQUENCE [LARGE SCALE GENOMIC DNA]</scope>
    <source>
        <strain evidence="6 7">A5K-106</strain>
    </source>
</reference>
<dbReference type="InterPro" id="IPR006016">
    <property type="entry name" value="UspA"/>
</dbReference>
<dbReference type="KEGG" id="tact:SG35_010620"/>
<evidence type="ECO:0000313" key="6">
    <source>
        <dbReference type="EMBL" id="WDE01040.1"/>
    </source>
</evidence>
<dbReference type="AlphaFoldDB" id="A0AAE9YVE0"/>
<dbReference type="RefSeq" id="WP_044835994.1">
    <property type="nucleotide sequence ID" value="NZ_CP059735.1"/>
</dbReference>
<evidence type="ECO:0000313" key="7">
    <source>
        <dbReference type="Proteomes" id="UP000032568"/>
    </source>
</evidence>
<proteinExistence type="inferred from homology"/>
<comment type="subcellular location">
    <subcellularLocation>
        <location evidence="1">Cytoplasm</location>
    </subcellularLocation>
</comment>
<evidence type="ECO:0000256" key="3">
    <source>
        <dbReference type="ARBA" id="ARBA00022490"/>
    </source>
</evidence>
<name>A0AAE9YVE0_9GAMM</name>
<dbReference type="EMBL" id="CP059735">
    <property type="protein sequence ID" value="WDE01040.1"/>
    <property type="molecule type" value="Genomic_DNA"/>
</dbReference>
<comment type="function">
    <text evidence="4">Required for resistance to DNA-damaging agents.</text>
</comment>
<dbReference type="PANTHER" id="PTHR47892:SF1">
    <property type="entry name" value="UNIVERSAL STRESS PROTEIN E"/>
    <property type="match status" value="1"/>
</dbReference>
<sequence>MKKILVILEQDQEDQYALERAVLMAEKLKARVHVLICCYQELSWINNVFGMMENIHIKEKIIEQKELWWQDYAKPYINTVLISHEIIWSKYFVDSILEHCQTHEYDFYVKRGHRSETLFYTPSDWLLLRKSQIPSYIVVEKERKSADAILLALDFLASSTEKQQLNKKLLEFARDYADKMAIELHCCFAISPPKVLSDTGFIDPEEYAQKSTALAKETASVLLEPYQIAQQHQHIKIGSSDKVITGIAQKINAGVIIIGSMGKSAMSGKVIGNTCEQVLHISKKDVLVLGL</sequence>
<evidence type="ECO:0000256" key="1">
    <source>
        <dbReference type="ARBA" id="ARBA00004496"/>
    </source>
</evidence>
<feature type="domain" description="UspA" evidence="5">
    <location>
        <begin position="165"/>
        <end position="289"/>
    </location>
</feature>
<evidence type="ECO:0000256" key="2">
    <source>
        <dbReference type="ARBA" id="ARBA00008791"/>
    </source>
</evidence>
<keyword evidence="7" id="KW-1185">Reference proteome</keyword>
<dbReference type="Gene3D" id="3.40.50.12370">
    <property type="match status" value="1"/>
</dbReference>
<dbReference type="Pfam" id="PF00582">
    <property type="entry name" value="Usp"/>
    <property type="match status" value="1"/>
</dbReference>
<dbReference type="GO" id="GO:0005737">
    <property type="term" value="C:cytoplasm"/>
    <property type="evidence" value="ECO:0007669"/>
    <property type="project" value="UniProtKB-SubCell"/>
</dbReference>
<accession>A0AAE9YVE0</accession>